<dbReference type="PANTHER" id="PTHR42942:SF1">
    <property type="entry name" value="ALKYLTRANSFERASE-LIKE PROTEIN 1"/>
    <property type="match status" value="1"/>
</dbReference>
<keyword evidence="4" id="KW-1185">Reference proteome</keyword>
<evidence type="ECO:0000313" key="4">
    <source>
        <dbReference type="Proteomes" id="UP001548189"/>
    </source>
</evidence>
<dbReference type="Pfam" id="PF01035">
    <property type="entry name" value="DNA_binding_1"/>
    <property type="match status" value="1"/>
</dbReference>
<sequence>MHNELSKAQKVWLTVQKIPIGKVASYGQIADLAGLPGRARLVGKVLGQAPDNMKLPWYRVLRSSGQLAFEAGSPQAEKQKGLLQEEGVVVLKNRVKISQFGWQPNLGELLEMQF</sequence>
<reference evidence="3 4" key="1">
    <citation type="submission" date="2024-06" db="EMBL/GenBank/DDBJ databases">
        <authorList>
            <person name="Li F."/>
        </authorList>
    </citation>
    <scope>NUCLEOTIDE SEQUENCE [LARGE SCALE GENOMIC DNA]</scope>
    <source>
        <strain evidence="3 4">GXAS 311</strain>
    </source>
</reference>
<dbReference type="InterPro" id="IPR052520">
    <property type="entry name" value="ATL_DNA_repair"/>
</dbReference>
<evidence type="ECO:0000313" key="3">
    <source>
        <dbReference type="EMBL" id="MET1256517.1"/>
    </source>
</evidence>
<dbReference type="SUPFAM" id="SSF46767">
    <property type="entry name" value="Methylated DNA-protein cysteine methyltransferase, C-terminal domain"/>
    <property type="match status" value="1"/>
</dbReference>
<gene>
    <name evidence="3" type="ORF">ABVT43_15360</name>
</gene>
<feature type="domain" description="Methylated-DNA-[protein]-cysteine S-methyltransferase DNA binding" evidence="2">
    <location>
        <begin position="8"/>
        <end position="88"/>
    </location>
</feature>
<protein>
    <submittedName>
        <fullName evidence="3">MGMT family protein</fullName>
    </submittedName>
</protein>
<dbReference type="PANTHER" id="PTHR42942">
    <property type="entry name" value="6-O-METHYLGUANINE DNA METHYLTRANSFERASE"/>
    <property type="match status" value="1"/>
</dbReference>
<dbReference type="EMBL" id="JBEVCJ010000023">
    <property type="protein sequence ID" value="MET1256517.1"/>
    <property type="molecule type" value="Genomic_DNA"/>
</dbReference>
<evidence type="ECO:0000256" key="1">
    <source>
        <dbReference type="ARBA" id="ARBA00022763"/>
    </source>
</evidence>
<keyword evidence="1" id="KW-0227">DNA damage</keyword>
<evidence type="ECO:0000259" key="2">
    <source>
        <dbReference type="Pfam" id="PF01035"/>
    </source>
</evidence>
<proteinExistence type="predicted"/>
<dbReference type="RefSeq" id="WP_353897103.1">
    <property type="nucleotide sequence ID" value="NZ_JBEVCJ010000023.1"/>
</dbReference>
<dbReference type="InterPro" id="IPR014048">
    <property type="entry name" value="MethylDNA_cys_MeTrfase_DNA-bd"/>
</dbReference>
<comment type="caution">
    <text evidence="3">The sequence shown here is derived from an EMBL/GenBank/DDBJ whole genome shotgun (WGS) entry which is preliminary data.</text>
</comment>
<dbReference type="Gene3D" id="1.10.10.10">
    <property type="entry name" value="Winged helix-like DNA-binding domain superfamily/Winged helix DNA-binding domain"/>
    <property type="match status" value="1"/>
</dbReference>
<organism evidence="3 4">
    <name type="scientific">Aliikangiella maris</name>
    <dbReference type="NCBI Taxonomy" id="3162458"/>
    <lineage>
        <taxon>Bacteria</taxon>
        <taxon>Pseudomonadati</taxon>
        <taxon>Pseudomonadota</taxon>
        <taxon>Gammaproteobacteria</taxon>
        <taxon>Oceanospirillales</taxon>
        <taxon>Pleioneaceae</taxon>
        <taxon>Aliikangiella</taxon>
    </lineage>
</organism>
<dbReference type="CDD" id="cd06445">
    <property type="entry name" value="ATase"/>
    <property type="match status" value="1"/>
</dbReference>
<dbReference type="Proteomes" id="UP001548189">
    <property type="component" value="Unassembled WGS sequence"/>
</dbReference>
<dbReference type="InterPro" id="IPR036217">
    <property type="entry name" value="MethylDNA_cys_MeTrfase_DNAb"/>
</dbReference>
<accession>A0ABV2BX43</accession>
<dbReference type="InterPro" id="IPR036388">
    <property type="entry name" value="WH-like_DNA-bd_sf"/>
</dbReference>
<name>A0ABV2BX43_9GAMM</name>